<evidence type="ECO:0000256" key="1">
    <source>
        <dbReference type="ARBA" id="ARBA00000085"/>
    </source>
</evidence>
<keyword evidence="6" id="KW-0418">Kinase</keyword>
<evidence type="ECO:0000259" key="10">
    <source>
        <dbReference type="Pfam" id="PF02518"/>
    </source>
</evidence>
<evidence type="ECO:0000256" key="2">
    <source>
        <dbReference type="ARBA" id="ARBA00012438"/>
    </source>
</evidence>
<dbReference type="InterPro" id="IPR055558">
    <property type="entry name" value="DUF7134"/>
</dbReference>
<feature type="transmembrane region" description="Helical" evidence="9">
    <location>
        <begin position="134"/>
        <end position="152"/>
    </location>
</feature>
<evidence type="ECO:0000256" key="6">
    <source>
        <dbReference type="ARBA" id="ARBA00022777"/>
    </source>
</evidence>
<evidence type="ECO:0000256" key="8">
    <source>
        <dbReference type="ARBA" id="ARBA00023012"/>
    </source>
</evidence>
<feature type="domain" description="Histidine kinase/HSP90-like ATPase" evidence="10">
    <location>
        <begin position="283"/>
        <end position="367"/>
    </location>
</feature>
<dbReference type="GO" id="GO:0000155">
    <property type="term" value="F:phosphorelay sensor kinase activity"/>
    <property type="evidence" value="ECO:0007669"/>
    <property type="project" value="InterPro"/>
</dbReference>
<proteinExistence type="predicted"/>
<dbReference type="Proteomes" id="UP000190797">
    <property type="component" value="Chromosome"/>
</dbReference>
<comment type="catalytic activity">
    <reaction evidence="1">
        <text>ATP + protein L-histidine = ADP + protein N-phospho-L-histidine.</text>
        <dbReference type="EC" id="2.7.13.3"/>
    </reaction>
</comment>
<dbReference type="RefSeq" id="WP_155127834.1">
    <property type="nucleotide sequence ID" value="NZ_CP017717.1"/>
</dbReference>
<dbReference type="Gene3D" id="3.30.565.10">
    <property type="entry name" value="Histidine kinase-like ATPase, C-terminal domain"/>
    <property type="match status" value="1"/>
</dbReference>
<dbReference type="PANTHER" id="PTHR24421">
    <property type="entry name" value="NITRATE/NITRITE SENSOR PROTEIN NARX-RELATED"/>
    <property type="match status" value="1"/>
</dbReference>
<dbReference type="STRING" id="1909395.BKM31_22065"/>
<evidence type="ECO:0000259" key="12">
    <source>
        <dbReference type="Pfam" id="PF23539"/>
    </source>
</evidence>
<reference evidence="14" key="1">
    <citation type="journal article" date="2017" name="Med. Chem. Commun.">
        <title>Nonomuraea sp. ATCC 55076 harbours the largest actinomycete chromosome to date and the kistamicin biosynthetic gene cluster.</title>
        <authorList>
            <person name="Nazari B."/>
            <person name="Forneris C.C."/>
            <person name="Gibson M.I."/>
            <person name="Moon K."/>
            <person name="Schramma K.R."/>
            <person name="Seyedsayamdost M.R."/>
        </authorList>
    </citation>
    <scope>NUCLEOTIDE SEQUENCE [LARGE SCALE GENOMIC DNA]</scope>
    <source>
        <strain evidence="14">ATCC 55076</strain>
    </source>
</reference>
<dbReference type="InterPro" id="IPR036890">
    <property type="entry name" value="HATPase_C_sf"/>
</dbReference>
<organism evidence="13 14">
    <name type="scientific">[Actinomadura] parvosata subsp. kistnae</name>
    <dbReference type="NCBI Taxonomy" id="1909395"/>
    <lineage>
        <taxon>Bacteria</taxon>
        <taxon>Bacillati</taxon>
        <taxon>Actinomycetota</taxon>
        <taxon>Actinomycetes</taxon>
        <taxon>Streptosporangiales</taxon>
        <taxon>Streptosporangiaceae</taxon>
        <taxon>Nonomuraea</taxon>
    </lineage>
</organism>
<dbReference type="OrthoDB" id="227596at2"/>
<keyword evidence="3" id="KW-0597">Phosphoprotein</keyword>
<dbReference type="SUPFAM" id="SSF55874">
    <property type="entry name" value="ATPase domain of HSP90 chaperone/DNA topoisomerase II/histidine kinase"/>
    <property type="match status" value="1"/>
</dbReference>
<keyword evidence="4" id="KW-0808">Transferase</keyword>
<feature type="domain" description="Signal transduction histidine kinase subgroup 3 dimerisation and phosphoacceptor" evidence="11">
    <location>
        <begin position="177"/>
        <end position="240"/>
    </location>
</feature>
<keyword evidence="5" id="KW-0547">Nucleotide-binding</keyword>
<keyword evidence="9" id="KW-0472">Membrane</keyword>
<evidence type="ECO:0000313" key="13">
    <source>
        <dbReference type="EMBL" id="AQZ63788.1"/>
    </source>
</evidence>
<dbReference type="InterPro" id="IPR050482">
    <property type="entry name" value="Sensor_HK_TwoCompSys"/>
</dbReference>
<evidence type="ECO:0000313" key="14">
    <source>
        <dbReference type="Proteomes" id="UP000190797"/>
    </source>
</evidence>
<feature type="transmembrane region" description="Helical" evidence="9">
    <location>
        <begin position="107"/>
        <end position="128"/>
    </location>
</feature>
<evidence type="ECO:0000256" key="3">
    <source>
        <dbReference type="ARBA" id="ARBA00022553"/>
    </source>
</evidence>
<sequence length="367" mass="38946">MREQIRPPLLSRVPEWAWVTVDTAIALVLAASFLGLAASRNASEPDVLDQAAALATALPVAVRRVWPRAVFVIVLVGGLGMREFLIPHADPLCLPLALYTLTTRGRAVLPLLAAGAATVQGVVAFPVTGTVRDQLGLVLAILVAAWAAGTAVRQRRRYTEQLAAQAEERARAQAVAERLRVARELHDVIGHSLSTIAVQAGVAGHVGEAEEMSRTLASIEETSRSALRETRRLLGVLREDGEADLAPAPGLADLGALVARTRAAGLDVDLSIDGDAAGEMGLTVYRIVQEALTNVLKHAGARHAAVRVEREEDALTVEVTDDGTRGAACPYGHGLTGLRERVHLFGGEFEAGARPGRGYRVMARLPL</sequence>
<dbReference type="Pfam" id="PF02518">
    <property type="entry name" value="HATPase_c"/>
    <property type="match status" value="1"/>
</dbReference>
<name>A0A1V0A0R9_9ACTN</name>
<gene>
    <name evidence="13" type="ORF">BKM31_22065</name>
</gene>
<dbReference type="Pfam" id="PF23539">
    <property type="entry name" value="DUF7134"/>
    <property type="match status" value="1"/>
</dbReference>
<feature type="transmembrane region" description="Helical" evidence="9">
    <location>
        <begin position="65"/>
        <end position="86"/>
    </location>
</feature>
<dbReference type="PANTHER" id="PTHR24421:SF10">
    <property type="entry name" value="NITRATE_NITRITE SENSOR PROTEIN NARQ"/>
    <property type="match status" value="1"/>
</dbReference>
<evidence type="ECO:0000256" key="9">
    <source>
        <dbReference type="SAM" id="Phobius"/>
    </source>
</evidence>
<protein>
    <recommendedName>
        <fullName evidence="2">histidine kinase</fullName>
        <ecNumber evidence="2">2.7.13.3</ecNumber>
    </recommendedName>
</protein>
<keyword evidence="7" id="KW-0067">ATP-binding</keyword>
<keyword evidence="8" id="KW-0902">Two-component regulatory system</keyword>
<evidence type="ECO:0000256" key="4">
    <source>
        <dbReference type="ARBA" id="ARBA00022679"/>
    </source>
</evidence>
<evidence type="ECO:0000256" key="7">
    <source>
        <dbReference type="ARBA" id="ARBA00022840"/>
    </source>
</evidence>
<dbReference type="KEGG" id="noa:BKM31_22065"/>
<feature type="transmembrane region" description="Helical" evidence="9">
    <location>
        <begin position="16"/>
        <end position="38"/>
    </location>
</feature>
<dbReference type="EC" id="2.7.13.3" evidence="2"/>
<keyword evidence="9" id="KW-1133">Transmembrane helix</keyword>
<dbReference type="EMBL" id="CP017717">
    <property type="protein sequence ID" value="AQZ63788.1"/>
    <property type="molecule type" value="Genomic_DNA"/>
</dbReference>
<dbReference type="CDD" id="cd16917">
    <property type="entry name" value="HATPase_UhpB-NarQ-NarX-like"/>
    <property type="match status" value="1"/>
</dbReference>
<feature type="domain" description="DUF7134" evidence="12">
    <location>
        <begin position="19"/>
        <end position="156"/>
    </location>
</feature>
<dbReference type="GO" id="GO:0016020">
    <property type="term" value="C:membrane"/>
    <property type="evidence" value="ECO:0007669"/>
    <property type="project" value="InterPro"/>
</dbReference>
<dbReference type="Pfam" id="PF07730">
    <property type="entry name" value="HisKA_3"/>
    <property type="match status" value="1"/>
</dbReference>
<evidence type="ECO:0000259" key="11">
    <source>
        <dbReference type="Pfam" id="PF07730"/>
    </source>
</evidence>
<dbReference type="InterPro" id="IPR011712">
    <property type="entry name" value="Sig_transdc_His_kin_sub3_dim/P"/>
</dbReference>
<dbReference type="GO" id="GO:0046983">
    <property type="term" value="F:protein dimerization activity"/>
    <property type="evidence" value="ECO:0007669"/>
    <property type="project" value="InterPro"/>
</dbReference>
<keyword evidence="9" id="KW-0812">Transmembrane</keyword>
<accession>A0A1V0A0R9</accession>
<dbReference type="AlphaFoldDB" id="A0A1V0A0R9"/>
<dbReference type="Gene3D" id="1.20.5.1930">
    <property type="match status" value="1"/>
</dbReference>
<dbReference type="GO" id="GO:0005524">
    <property type="term" value="F:ATP binding"/>
    <property type="evidence" value="ECO:0007669"/>
    <property type="project" value="UniProtKB-KW"/>
</dbReference>
<dbReference type="InterPro" id="IPR003594">
    <property type="entry name" value="HATPase_dom"/>
</dbReference>
<evidence type="ECO:0000256" key="5">
    <source>
        <dbReference type="ARBA" id="ARBA00022741"/>
    </source>
</evidence>
<keyword evidence="14" id="KW-1185">Reference proteome</keyword>